<dbReference type="AlphaFoldDB" id="A0A176Y8M1"/>
<sequence length="79" mass="8273">MEIRVNPVAERADPVHSRSEGRPKTLKERLFVRIGEFHSGAKRASGKAGGMRDAGAGAKGSSSVVRSPATLAVGALFEV</sequence>
<dbReference type="Proteomes" id="UP000076959">
    <property type="component" value="Unassembled WGS sequence"/>
</dbReference>
<evidence type="ECO:0000256" key="1">
    <source>
        <dbReference type="SAM" id="MobiDB-lite"/>
    </source>
</evidence>
<keyword evidence="3" id="KW-1185">Reference proteome</keyword>
<dbReference type="STRING" id="1505087.AYJ54_31470"/>
<comment type="caution">
    <text evidence="2">The sequence shown here is derived from an EMBL/GenBank/DDBJ whole genome shotgun (WGS) entry which is preliminary data.</text>
</comment>
<evidence type="ECO:0000313" key="2">
    <source>
        <dbReference type="EMBL" id="OAF00589.1"/>
    </source>
</evidence>
<evidence type="ECO:0000313" key="3">
    <source>
        <dbReference type="Proteomes" id="UP000076959"/>
    </source>
</evidence>
<proteinExistence type="predicted"/>
<dbReference type="EMBL" id="LUUB01000111">
    <property type="protein sequence ID" value="OAF00589.1"/>
    <property type="molecule type" value="Genomic_DNA"/>
</dbReference>
<organism evidence="2 3">
    <name type="scientific">Bradyrhizobium centrolobii</name>
    <dbReference type="NCBI Taxonomy" id="1505087"/>
    <lineage>
        <taxon>Bacteria</taxon>
        <taxon>Pseudomonadati</taxon>
        <taxon>Pseudomonadota</taxon>
        <taxon>Alphaproteobacteria</taxon>
        <taxon>Hyphomicrobiales</taxon>
        <taxon>Nitrobacteraceae</taxon>
        <taxon>Bradyrhizobium</taxon>
    </lineage>
</organism>
<feature type="region of interest" description="Disordered" evidence="1">
    <location>
        <begin position="42"/>
        <end position="64"/>
    </location>
</feature>
<accession>A0A176Y8M1</accession>
<feature type="compositionally biased region" description="Basic and acidic residues" evidence="1">
    <location>
        <begin position="10"/>
        <end position="23"/>
    </location>
</feature>
<feature type="region of interest" description="Disordered" evidence="1">
    <location>
        <begin position="1"/>
        <end position="23"/>
    </location>
</feature>
<gene>
    <name evidence="2" type="ORF">AYJ54_31470</name>
</gene>
<name>A0A176Y8M1_9BRAD</name>
<reference evidence="2 3" key="1">
    <citation type="submission" date="2016-03" db="EMBL/GenBank/DDBJ databases">
        <title>Draft Genome Sequence of the Strain BR 10245 (Bradyrhizobium sp.) isolated from nodules of Centrolobium paraense.</title>
        <authorList>
            <person name="Simoes-Araujo J.L.Sr."/>
            <person name="Barauna A.C."/>
            <person name="Silva K."/>
            <person name="Zilli J.E."/>
        </authorList>
    </citation>
    <scope>NUCLEOTIDE SEQUENCE [LARGE SCALE GENOMIC DNA]</scope>
    <source>
        <strain evidence="2 3">BR 10245</strain>
    </source>
</reference>
<protein>
    <submittedName>
        <fullName evidence="2">Uncharacterized protein</fullName>
    </submittedName>
</protein>